<organism evidence="2 3">
    <name type="scientific">Glycomyces niveus</name>
    <dbReference type="NCBI Taxonomy" id="2820287"/>
    <lineage>
        <taxon>Bacteria</taxon>
        <taxon>Bacillati</taxon>
        <taxon>Actinomycetota</taxon>
        <taxon>Actinomycetes</taxon>
        <taxon>Glycomycetales</taxon>
        <taxon>Glycomycetaceae</taxon>
        <taxon>Glycomyces</taxon>
    </lineage>
</organism>
<accession>A0ABS3UAG1</accession>
<dbReference type="Proteomes" id="UP000681341">
    <property type="component" value="Unassembled WGS sequence"/>
</dbReference>
<feature type="transmembrane region" description="Helical" evidence="1">
    <location>
        <begin position="169"/>
        <end position="188"/>
    </location>
</feature>
<comment type="caution">
    <text evidence="2">The sequence shown here is derived from an EMBL/GenBank/DDBJ whole genome shotgun (WGS) entry which is preliminary data.</text>
</comment>
<evidence type="ECO:0000256" key="1">
    <source>
        <dbReference type="SAM" id="Phobius"/>
    </source>
</evidence>
<evidence type="ECO:0000313" key="2">
    <source>
        <dbReference type="EMBL" id="MBO3735226.1"/>
    </source>
</evidence>
<feature type="transmembrane region" description="Helical" evidence="1">
    <location>
        <begin position="17"/>
        <end position="37"/>
    </location>
</feature>
<evidence type="ECO:0000313" key="3">
    <source>
        <dbReference type="Proteomes" id="UP000681341"/>
    </source>
</evidence>
<dbReference type="EMBL" id="JAGFNP010000013">
    <property type="protein sequence ID" value="MBO3735226.1"/>
    <property type="molecule type" value="Genomic_DNA"/>
</dbReference>
<keyword evidence="1" id="KW-0472">Membrane</keyword>
<keyword evidence="1" id="KW-1133">Transmembrane helix</keyword>
<proteinExistence type="predicted"/>
<keyword evidence="1" id="KW-0812">Transmembrane</keyword>
<feature type="transmembrane region" description="Helical" evidence="1">
    <location>
        <begin position="103"/>
        <end position="123"/>
    </location>
</feature>
<dbReference type="RefSeq" id="WP_208498849.1">
    <property type="nucleotide sequence ID" value="NZ_JAGFNP010000013.1"/>
</dbReference>
<keyword evidence="3" id="KW-1185">Reference proteome</keyword>
<feature type="transmembrane region" description="Helical" evidence="1">
    <location>
        <begin position="130"/>
        <end position="149"/>
    </location>
</feature>
<feature type="transmembrane region" description="Helical" evidence="1">
    <location>
        <begin position="74"/>
        <end position="97"/>
    </location>
</feature>
<reference evidence="2 3" key="1">
    <citation type="submission" date="2021-03" db="EMBL/GenBank/DDBJ databases">
        <title>Glycomyces sp. nov., a novel actinomycete isolated from soil.</title>
        <authorList>
            <person name="Yang X."/>
            <person name="Xu X."/>
        </authorList>
    </citation>
    <scope>NUCLEOTIDE SEQUENCE [LARGE SCALE GENOMIC DNA]</scope>
    <source>
        <strain evidence="2 3">NEAU-S30</strain>
    </source>
</reference>
<name>A0ABS3UAG1_9ACTN</name>
<feature type="transmembrane region" description="Helical" evidence="1">
    <location>
        <begin position="43"/>
        <end position="62"/>
    </location>
</feature>
<sequence length="195" mass="21178">MNTASNTVDRDGRTKAVVIWALAPVVWFLLFLAALYSGFGDPAWAVTIAVVLALPAPWLLWTAWRMPRPRVDTYVAEGGALLSGLIALYATVLAFMIGREGPAPIAFTVIYLAAGAVFIAAAVPLPGRRIAYGFAALSCAVIGIGMRVLHSETSYYPGIDWITTDELFAWAFLGLPALGALLQLLWWLRRRNRTA</sequence>
<gene>
    <name evidence="2" type="ORF">J5V16_20545</name>
</gene>
<protein>
    <submittedName>
        <fullName evidence="2">Uncharacterized protein</fullName>
    </submittedName>
</protein>